<evidence type="ECO:0000313" key="12">
    <source>
        <dbReference type="Proteomes" id="UP000265180"/>
    </source>
</evidence>
<evidence type="ECO:0000256" key="5">
    <source>
        <dbReference type="ARBA" id="ARBA00023136"/>
    </source>
</evidence>
<accession>A0A3P9K083</accession>
<dbReference type="GO" id="GO:0004930">
    <property type="term" value="F:G protein-coupled receptor activity"/>
    <property type="evidence" value="ECO:0007669"/>
    <property type="project" value="UniProtKB-KW"/>
</dbReference>
<feature type="region of interest" description="Disordered" evidence="8">
    <location>
        <begin position="371"/>
        <end position="391"/>
    </location>
</feature>
<evidence type="ECO:0000256" key="6">
    <source>
        <dbReference type="ARBA" id="ARBA00023170"/>
    </source>
</evidence>
<evidence type="ECO:0000256" key="4">
    <source>
        <dbReference type="ARBA" id="ARBA00023040"/>
    </source>
</evidence>
<keyword evidence="6" id="KW-0675">Receptor</keyword>
<evidence type="ECO:0000256" key="3">
    <source>
        <dbReference type="ARBA" id="ARBA00022989"/>
    </source>
</evidence>
<evidence type="ECO:0000256" key="1">
    <source>
        <dbReference type="ARBA" id="ARBA00004370"/>
    </source>
</evidence>
<dbReference type="Proteomes" id="UP000265180">
    <property type="component" value="Chromosome 16"/>
</dbReference>
<dbReference type="InterPro" id="IPR017452">
    <property type="entry name" value="GPCR_Rhodpsn_7TM"/>
</dbReference>
<feature type="transmembrane region" description="Helical" evidence="9">
    <location>
        <begin position="178"/>
        <end position="201"/>
    </location>
</feature>
<feature type="transmembrane region" description="Helical" evidence="9">
    <location>
        <begin position="65"/>
        <end position="89"/>
    </location>
</feature>
<proteinExistence type="predicted"/>
<keyword evidence="7" id="KW-0807">Transducer</keyword>
<feature type="transmembrane region" description="Helical" evidence="9">
    <location>
        <begin position="101"/>
        <end position="119"/>
    </location>
</feature>
<keyword evidence="5 9" id="KW-0472">Membrane</keyword>
<feature type="transmembrane region" description="Helical" evidence="9">
    <location>
        <begin position="131"/>
        <end position="158"/>
    </location>
</feature>
<dbReference type="Ensembl" id="ENSORLT00020012374.1">
    <property type="protein sequence ID" value="ENSORLP00020001825.1"/>
    <property type="gene ID" value="ENSORLG00020002551.1"/>
</dbReference>
<feature type="transmembrane region" description="Helical" evidence="9">
    <location>
        <begin position="269"/>
        <end position="287"/>
    </location>
</feature>
<reference evidence="11" key="3">
    <citation type="submission" date="2025-08" db="UniProtKB">
        <authorList>
            <consortium name="Ensembl"/>
        </authorList>
    </citation>
    <scope>IDENTIFICATION</scope>
    <source>
        <strain evidence="11">HNI</strain>
    </source>
</reference>
<dbReference type="PRINTS" id="PR00237">
    <property type="entry name" value="GPCRRHODOPSN"/>
</dbReference>
<dbReference type="PANTHER" id="PTHR10489:SF671">
    <property type="entry name" value="C-X-C CHEMOKINE RECEPTOR TYPE 3"/>
    <property type="match status" value="1"/>
</dbReference>
<keyword evidence="3 9" id="KW-1133">Transmembrane helix</keyword>
<dbReference type="GO" id="GO:0016020">
    <property type="term" value="C:membrane"/>
    <property type="evidence" value="ECO:0007669"/>
    <property type="project" value="UniProtKB-SubCell"/>
</dbReference>
<feature type="domain" description="G-protein coupled receptors family 1 profile" evidence="10">
    <location>
        <begin position="81"/>
        <end position="336"/>
    </location>
</feature>
<protein>
    <submittedName>
        <fullName evidence="11">Chemokine (C-X-C motif) receptor 3, tandem duplicate 3</fullName>
    </submittedName>
</protein>
<evidence type="ECO:0000256" key="2">
    <source>
        <dbReference type="ARBA" id="ARBA00022692"/>
    </source>
</evidence>
<evidence type="ECO:0000313" key="11">
    <source>
        <dbReference type="Ensembl" id="ENSORLP00020001825.1"/>
    </source>
</evidence>
<organism evidence="11 12">
    <name type="scientific">Oryzias latipes</name>
    <name type="common">Japanese rice fish</name>
    <name type="synonym">Japanese killifish</name>
    <dbReference type="NCBI Taxonomy" id="8090"/>
    <lineage>
        <taxon>Eukaryota</taxon>
        <taxon>Metazoa</taxon>
        <taxon>Chordata</taxon>
        <taxon>Craniata</taxon>
        <taxon>Vertebrata</taxon>
        <taxon>Euteleostomi</taxon>
        <taxon>Actinopterygii</taxon>
        <taxon>Neopterygii</taxon>
        <taxon>Teleostei</taxon>
        <taxon>Neoteleostei</taxon>
        <taxon>Acanthomorphata</taxon>
        <taxon>Ovalentaria</taxon>
        <taxon>Atherinomorphae</taxon>
        <taxon>Beloniformes</taxon>
        <taxon>Adrianichthyidae</taxon>
        <taxon>Oryziinae</taxon>
        <taxon>Oryzias</taxon>
    </lineage>
</organism>
<feature type="transmembrane region" description="Helical" evidence="9">
    <location>
        <begin position="313"/>
        <end position="331"/>
    </location>
</feature>
<evidence type="ECO:0000259" key="10">
    <source>
        <dbReference type="PROSITE" id="PS50262"/>
    </source>
</evidence>
<evidence type="ECO:0000256" key="7">
    <source>
        <dbReference type="ARBA" id="ARBA00023224"/>
    </source>
</evidence>
<keyword evidence="2 9" id="KW-0812">Transmembrane</keyword>
<reference key="1">
    <citation type="journal article" date="2007" name="Nature">
        <title>The medaka draft genome and insights into vertebrate genome evolution.</title>
        <authorList>
            <person name="Kasahara M."/>
            <person name="Naruse K."/>
            <person name="Sasaki S."/>
            <person name="Nakatani Y."/>
            <person name="Qu W."/>
            <person name="Ahsan B."/>
            <person name="Yamada T."/>
            <person name="Nagayasu Y."/>
            <person name="Doi K."/>
            <person name="Kasai Y."/>
            <person name="Jindo T."/>
            <person name="Kobayashi D."/>
            <person name="Shimada A."/>
            <person name="Toyoda A."/>
            <person name="Kuroki Y."/>
            <person name="Fujiyama A."/>
            <person name="Sasaki T."/>
            <person name="Shimizu A."/>
            <person name="Asakawa S."/>
            <person name="Shimizu N."/>
            <person name="Hashimoto S."/>
            <person name="Yang J."/>
            <person name="Lee Y."/>
            <person name="Matsushima K."/>
            <person name="Sugano S."/>
            <person name="Sakaizumi M."/>
            <person name="Narita T."/>
            <person name="Ohishi K."/>
            <person name="Haga S."/>
            <person name="Ohta F."/>
            <person name="Nomoto H."/>
            <person name="Nogata K."/>
            <person name="Morishita T."/>
            <person name="Endo T."/>
            <person name="Shin-I T."/>
            <person name="Takeda H."/>
            <person name="Morishita S."/>
            <person name="Kohara Y."/>
        </authorList>
    </citation>
    <scope>NUCLEOTIDE SEQUENCE [LARGE SCALE GENOMIC DNA]</scope>
    <source>
        <strain>Hd-rR</strain>
    </source>
</reference>
<comment type="subcellular location">
    <subcellularLocation>
        <location evidence="1">Membrane</location>
    </subcellularLocation>
</comment>
<dbReference type="InterPro" id="IPR000276">
    <property type="entry name" value="GPCR_Rhodpsn"/>
</dbReference>
<dbReference type="AlphaFoldDB" id="A0A3P9K083"/>
<name>A0A3P9K083_ORYLA</name>
<sequence>MSYLLNPQPTFKSSNSTPEAAPVKALNMDVLLDGIFNSTASFDYGDYTDYISEDNDAAAAASVPVLILIVLSVVLILGLFGNTVLLAALALRRRFWRVSDIFILHLAGADLLLLLTLPIRVAQVAGSSGSFGAFCKICGAVFHINFYCGVFGLLCISLDHYLCTNHAAKWRSLRRPRFAAFCCLCVWISSALLSIPDWMFLASSKNEDQKLRCDYSYSQTAAGSMLASRLFHHTVGFALPVVFLMLLCSYFLSSLLSKDKDLQRRKRRAVIVILSLVLAFLLFWLPYNITLIRDTYLRRISHRHPKKLYPQESMASALLITSMFGYIHACLRPPIYLLCKKFRDQVKNLSFSNAEMSGSLWELSVEEPCVQSSSGDEMKPMAAQQSPVQAH</sequence>
<evidence type="ECO:0000256" key="8">
    <source>
        <dbReference type="SAM" id="MobiDB-lite"/>
    </source>
</evidence>
<reference evidence="11" key="4">
    <citation type="submission" date="2025-09" db="UniProtKB">
        <authorList>
            <consortium name="Ensembl"/>
        </authorList>
    </citation>
    <scope>IDENTIFICATION</scope>
    <source>
        <strain evidence="11">HNI</strain>
    </source>
</reference>
<feature type="transmembrane region" description="Helical" evidence="9">
    <location>
        <begin position="235"/>
        <end position="257"/>
    </location>
</feature>
<dbReference type="Gene3D" id="1.20.1070.10">
    <property type="entry name" value="Rhodopsin 7-helix transmembrane proteins"/>
    <property type="match status" value="1"/>
</dbReference>
<dbReference type="SUPFAM" id="SSF81321">
    <property type="entry name" value="Family A G protein-coupled receptor-like"/>
    <property type="match status" value="1"/>
</dbReference>
<dbReference type="Pfam" id="PF00001">
    <property type="entry name" value="7tm_1"/>
    <property type="match status" value="1"/>
</dbReference>
<dbReference type="PANTHER" id="PTHR10489">
    <property type="entry name" value="CELL ADHESION MOLECULE"/>
    <property type="match status" value="1"/>
</dbReference>
<keyword evidence="4" id="KW-0297">G-protein coupled receptor</keyword>
<evidence type="ECO:0000256" key="9">
    <source>
        <dbReference type="SAM" id="Phobius"/>
    </source>
</evidence>
<reference evidence="11 12" key="2">
    <citation type="submission" date="2017-04" db="EMBL/GenBank/DDBJ databases">
        <title>CpG methylation of centromeres and impact of large insertions on vertebrate speciation.</title>
        <authorList>
            <person name="Ichikawa K."/>
            <person name="Yoshimura J."/>
            <person name="Morishita S."/>
        </authorList>
    </citation>
    <scope>NUCLEOTIDE SEQUENCE</scope>
    <source>
        <strain evidence="11 12">HNI</strain>
    </source>
</reference>
<dbReference type="PROSITE" id="PS50262">
    <property type="entry name" value="G_PROTEIN_RECEP_F1_2"/>
    <property type="match status" value="1"/>
</dbReference>
<dbReference type="InterPro" id="IPR050119">
    <property type="entry name" value="CCR1-9-like"/>
</dbReference>